<dbReference type="InterPro" id="IPR009075">
    <property type="entry name" value="AcylCo_DH/oxidase_C"/>
</dbReference>
<evidence type="ECO:0000256" key="6">
    <source>
        <dbReference type="RuleBase" id="RU362125"/>
    </source>
</evidence>
<proteinExistence type="inferred from homology"/>
<feature type="domain" description="Acyl-CoA dehydrogenase/oxidase C-terminal" evidence="7">
    <location>
        <begin position="233"/>
        <end position="376"/>
    </location>
</feature>
<dbReference type="RefSeq" id="WP_093316335.1">
    <property type="nucleotide sequence ID" value="NZ_FOZG01000003.1"/>
</dbReference>
<evidence type="ECO:0000256" key="5">
    <source>
        <dbReference type="ARBA" id="ARBA00023002"/>
    </source>
</evidence>
<dbReference type="InterPro" id="IPR036250">
    <property type="entry name" value="AcylCo_DH-like_C"/>
</dbReference>
<evidence type="ECO:0000256" key="1">
    <source>
        <dbReference type="ARBA" id="ARBA00001974"/>
    </source>
</evidence>
<dbReference type="STRING" id="1166337.SAMN05192580_3429"/>
<keyword evidence="3 6" id="KW-0285">Flavoprotein</keyword>
<evidence type="ECO:0000313" key="11">
    <source>
        <dbReference type="Proteomes" id="UP000198824"/>
    </source>
</evidence>
<evidence type="ECO:0000259" key="9">
    <source>
        <dbReference type="Pfam" id="PF02771"/>
    </source>
</evidence>
<keyword evidence="5 6" id="KW-0560">Oxidoreductase</keyword>
<organism evidence="10 11">
    <name type="scientific">Sphingomonas jatrophae</name>
    <dbReference type="NCBI Taxonomy" id="1166337"/>
    <lineage>
        <taxon>Bacteria</taxon>
        <taxon>Pseudomonadati</taxon>
        <taxon>Pseudomonadota</taxon>
        <taxon>Alphaproteobacteria</taxon>
        <taxon>Sphingomonadales</taxon>
        <taxon>Sphingomonadaceae</taxon>
        <taxon>Sphingomonas</taxon>
    </lineage>
</organism>
<feature type="domain" description="Acyl-CoA dehydrogenase/oxidase N-terminal" evidence="9">
    <location>
        <begin position="7"/>
        <end position="123"/>
    </location>
</feature>
<comment type="similarity">
    <text evidence="2 6">Belongs to the acyl-CoA dehydrogenase family.</text>
</comment>
<protein>
    <submittedName>
        <fullName evidence="10">Acyl-CoA dehydrogenase</fullName>
    </submittedName>
</protein>
<dbReference type="InterPro" id="IPR006091">
    <property type="entry name" value="Acyl-CoA_Oxase/DH_mid-dom"/>
</dbReference>
<sequence length="379" mass="41345">MDLVLDADQRRFRDEVRAFLQDALTDGLRAGQSRVIGVYPEPDVSLAWQRKLFERGWAAPTWPVEHGGTGWTALQRFIFECECAQAGAPLLYPIGIRLVAPVIMAFGSPEQQARWLPRILSGEDYWCQGFSEPGAGSDLGSLSTRAVRDGDEYVINGSKMWTTHAHHANRMFALVRTREAERPSDGISFVAIDLDTPGVEIRPIISIGGDHDVNQVFLSDVRIPAENLIGEENRGWVYAKYLLEFERGYGLFSGRLRASLRRAEAALKAPATPAQRRRIAEVAMELDVFEMLELSVVGTLPNGAAPGPVSSVLKLRASRLKQAVTQLGVELLGADGVRRVEGSPGNILVTDYLNARAATIFGGAAEVQLGIIAKALGGL</sequence>
<dbReference type="Gene3D" id="1.10.540.10">
    <property type="entry name" value="Acyl-CoA dehydrogenase/oxidase, N-terminal domain"/>
    <property type="match status" value="1"/>
</dbReference>
<dbReference type="SUPFAM" id="SSF56645">
    <property type="entry name" value="Acyl-CoA dehydrogenase NM domain-like"/>
    <property type="match status" value="1"/>
</dbReference>
<feature type="domain" description="Acyl-CoA oxidase/dehydrogenase middle" evidence="8">
    <location>
        <begin position="127"/>
        <end position="208"/>
    </location>
</feature>
<dbReference type="GO" id="GO:0005886">
    <property type="term" value="C:plasma membrane"/>
    <property type="evidence" value="ECO:0007669"/>
    <property type="project" value="TreeGrafter"/>
</dbReference>
<dbReference type="GO" id="GO:0050660">
    <property type="term" value="F:flavin adenine dinucleotide binding"/>
    <property type="evidence" value="ECO:0007669"/>
    <property type="project" value="InterPro"/>
</dbReference>
<dbReference type="Proteomes" id="UP000198824">
    <property type="component" value="Unassembled WGS sequence"/>
</dbReference>
<dbReference type="SUPFAM" id="SSF47203">
    <property type="entry name" value="Acyl-CoA dehydrogenase C-terminal domain-like"/>
    <property type="match status" value="1"/>
</dbReference>
<dbReference type="PANTHER" id="PTHR43292:SF3">
    <property type="entry name" value="ACYL-COA DEHYDROGENASE FADE29"/>
    <property type="match status" value="1"/>
</dbReference>
<name>A0A1I6M4R0_9SPHN</name>
<dbReference type="InterPro" id="IPR013786">
    <property type="entry name" value="AcylCoA_DH/ox_N"/>
</dbReference>
<dbReference type="Gene3D" id="2.40.110.10">
    <property type="entry name" value="Butyryl-CoA Dehydrogenase, subunit A, domain 2"/>
    <property type="match status" value="1"/>
</dbReference>
<dbReference type="InterPro" id="IPR052161">
    <property type="entry name" value="Mycobact_Acyl-CoA_DH"/>
</dbReference>
<keyword evidence="11" id="KW-1185">Reference proteome</keyword>
<evidence type="ECO:0000256" key="4">
    <source>
        <dbReference type="ARBA" id="ARBA00022827"/>
    </source>
</evidence>
<dbReference type="Gene3D" id="1.20.140.10">
    <property type="entry name" value="Butyryl-CoA Dehydrogenase, subunit A, domain 3"/>
    <property type="match status" value="1"/>
</dbReference>
<accession>A0A1I6M4R0</accession>
<evidence type="ECO:0000256" key="3">
    <source>
        <dbReference type="ARBA" id="ARBA00022630"/>
    </source>
</evidence>
<dbReference type="Pfam" id="PF00441">
    <property type="entry name" value="Acyl-CoA_dh_1"/>
    <property type="match status" value="1"/>
</dbReference>
<dbReference type="InterPro" id="IPR046373">
    <property type="entry name" value="Acyl-CoA_Oxase/DH_mid-dom_sf"/>
</dbReference>
<evidence type="ECO:0000313" key="10">
    <source>
        <dbReference type="EMBL" id="SFS10522.1"/>
    </source>
</evidence>
<dbReference type="AlphaFoldDB" id="A0A1I6M4R0"/>
<dbReference type="Pfam" id="PF02771">
    <property type="entry name" value="Acyl-CoA_dh_N"/>
    <property type="match status" value="1"/>
</dbReference>
<evidence type="ECO:0000259" key="7">
    <source>
        <dbReference type="Pfam" id="PF00441"/>
    </source>
</evidence>
<dbReference type="GO" id="GO:0016627">
    <property type="term" value="F:oxidoreductase activity, acting on the CH-CH group of donors"/>
    <property type="evidence" value="ECO:0007669"/>
    <property type="project" value="InterPro"/>
</dbReference>
<dbReference type="PANTHER" id="PTHR43292">
    <property type="entry name" value="ACYL-COA DEHYDROGENASE"/>
    <property type="match status" value="1"/>
</dbReference>
<dbReference type="InterPro" id="IPR037069">
    <property type="entry name" value="AcylCoA_DH/ox_N_sf"/>
</dbReference>
<keyword evidence="4 6" id="KW-0274">FAD</keyword>
<dbReference type="OrthoDB" id="9780544at2"/>
<dbReference type="InterPro" id="IPR009100">
    <property type="entry name" value="AcylCoA_DH/oxidase_NM_dom_sf"/>
</dbReference>
<dbReference type="FunFam" id="2.40.110.10:FF:000011">
    <property type="entry name" value="Acyl-CoA dehydrogenase FadE34"/>
    <property type="match status" value="1"/>
</dbReference>
<dbReference type="Pfam" id="PF02770">
    <property type="entry name" value="Acyl-CoA_dh_M"/>
    <property type="match status" value="1"/>
</dbReference>
<gene>
    <name evidence="10" type="ORF">SAMN05192580_3429</name>
</gene>
<reference evidence="10 11" key="1">
    <citation type="submission" date="2016-10" db="EMBL/GenBank/DDBJ databases">
        <authorList>
            <person name="de Groot N.N."/>
        </authorList>
    </citation>
    <scope>NUCLEOTIDE SEQUENCE [LARGE SCALE GENOMIC DNA]</scope>
    <source>
        <strain evidence="10 11">S5-249</strain>
    </source>
</reference>
<comment type="cofactor">
    <cofactor evidence="1 6">
        <name>FAD</name>
        <dbReference type="ChEBI" id="CHEBI:57692"/>
    </cofactor>
</comment>
<dbReference type="EMBL" id="FOZG01000003">
    <property type="protein sequence ID" value="SFS10522.1"/>
    <property type="molecule type" value="Genomic_DNA"/>
</dbReference>
<evidence type="ECO:0000256" key="2">
    <source>
        <dbReference type="ARBA" id="ARBA00009347"/>
    </source>
</evidence>
<evidence type="ECO:0000259" key="8">
    <source>
        <dbReference type="Pfam" id="PF02770"/>
    </source>
</evidence>